<dbReference type="OMA" id="PHEMTEQ"/>
<dbReference type="SUPFAM" id="SSF50729">
    <property type="entry name" value="PH domain-like"/>
    <property type="match status" value="1"/>
</dbReference>
<dbReference type="Pfam" id="PF08567">
    <property type="entry name" value="PH_TFIIH"/>
    <property type="match status" value="1"/>
</dbReference>
<keyword evidence="5" id="KW-0804">Transcription</keyword>
<keyword evidence="3" id="KW-0677">Repeat</keyword>
<evidence type="ECO:0000259" key="7">
    <source>
        <dbReference type="PROSITE" id="PS50858"/>
    </source>
</evidence>
<dbReference type="InterPro" id="IPR013876">
    <property type="entry name" value="TFIIH_BTF_p62_N"/>
</dbReference>
<dbReference type="InterPro" id="IPR035925">
    <property type="entry name" value="BSD_dom_sf"/>
</dbReference>
<dbReference type="Proteomes" id="UP000019149">
    <property type="component" value="Unassembled WGS sequence"/>
</dbReference>
<dbReference type="EMBL" id="APAU02000011">
    <property type="protein sequence ID" value="EUB62592.1"/>
    <property type="molecule type" value="Genomic_DNA"/>
</dbReference>
<dbReference type="Gene3D" id="6.10.140.1200">
    <property type="match status" value="1"/>
</dbReference>
<sequence length="513" mass="57481">MSKKSEDVLLMVKHVRHKKVDGTLYVNSGRIAWRNQTSDSFRISAAFEDIRLQRVSLDNKEKVQLQLLMHSGESFTFHFADTAGREKQLEMRNKVKEMLQLMLPKFKDKAHSELNEKFRILESNPHLLSLYKELVVTGILSSEEFWARPEFSQSKSWVSRSGISLNLTQERTQIAGVPSCLLSDIKPEMDGTNSIKYNLTKEIIDAIFRAYPAVRQRHRDLVPDKLSEADFWNKFFQSHYYHRDRGIINQDDVFSECDGLDEKILRQELLRCRKMRLASHLDVGDLEDHSIGEGYGVEPPSPPPISTSNTKQKVNTNQLLLHRFNKHSILIMRALAKYSAGAASTAATNESAYRDLAASGNLKSDVQLAIADVSAGGCLMAGGKSATGEKSGAPSSVLLLLSSEQSKELSMLYSAAGELLRHFWVCLPTTTVAMAEKIIRIYESLGRFEATKLTPFIESVESTLSNAGVRGNGGNGNGIYRCRVTAHLESLINAAKDKFNEWHAGQKRLNSSQ</sequence>
<dbReference type="OrthoDB" id="360521at2759"/>
<proteinExistence type="inferred from homology"/>
<comment type="subcellular location">
    <subcellularLocation>
        <location evidence="1">Nucleus</location>
    </subcellularLocation>
</comment>
<dbReference type="Gene3D" id="1.10.3970.10">
    <property type="entry name" value="BSD domain"/>
    <property type="match status" value="1"/>
</dbReference>
<feature type="domain" description="BSD" evidence="7">
    <location>
        <begin position="102"/>
        <end position="148"/>
    </location>
</feature>
<dbReference type="GO" id="GO:0006289">
    <property type="term" value="P:nucleotide-excision repair"/>
    <property type="evidence" value="ECO:0007669"/>
    <property type="project" value="InterPro"/>
</dbReference>
<comment type="similarity">
    <text evidence="2">Belongs to the TFB1 family.</text>
</comment>
<protein>
    <submittedName>
        <fullName evidence="8">General transcription factor IIH subunit</fullName>
    </submittedName>
</protein>
<evidence type="ECO:0000256" key="4">
    <source>
        <dbReference type="ARBA" id="ARBA00023015"/>
    </source>
</evidence>
<gene>
    <name evidence="8" type="ORF">EGR_02388</name>
</gene>
<evidence type="ECO:0000313" key="8">
    <source>
        <dbReference type="EMBL" id="EUB62592.1"/>
    </source>
</evidence>
<dbReference type="RefSeq" id="XP_024353788.1">
    <property type="nucleotide sequence ID" value="XM_024491637.1"/>
</dbReference>
<accession>W6UVY7</accession>
<dbReference type="PROSITE" id="PS50858">
    <property type="entry name" value="BSD"/>
    <property type="match status" value="2"/>
</dbReference>
<evidence type="ECO:0000313" key="9">
    <source>
        <dbReference type="Proteomes" id="UP000019149"/>
    </source>
</evidence>
<evidence type="ECO:0000256" key="5">
    <source>
        <dbReference type="ARBA" id="ARBA00023163"/>
    </source>
</evidence>
<dbReference type="InterPro" id="IPR005607">
    <property type="entry name" value="BSD_dom"/>
</dbReference>
<dbReference type="GO" id="GO:0000439">
    <property type="term" value="C:transcription factor TFIIH core complex"/>
    <property type="evidence" value="ECO:0007669"/>
    <property type="project" value="InterPro"/>
</dbReference>
<organism evidence="8 9">
    <name type="scientific">Echinococcus granulosus</name>
    <name type="common">Hydatid tapeworm</name>
    <dbReference type="NCBI Taxonomy" id="6210"/>
    <lineage>
        <taxon>Eukaryota</taxon>
        <taxon>Metazoa</taxon>
        <taxon>Spiralia</taxon>
        <taxon>Lophotrochozoa</taxon>
        <taxon>Platyhelminthes</taxon>
        <taxon>Cestoda</taxon>
        <taxon>Eucestoda</taxon>
        <taxon>Cyclophyllidea</taxon>
        <taxon>Taeniidae</taxon>
        <taxon>Echinococcus</taxon>
        <taxon>Echinococcus granulosus group</taxon>
    </lineage>
</organism>
<dbReference type="KEGG" id="egl:EGR_02388"/>
<dbReference type="SUPFAM" id="SSF140383">
    <property type="entry name" value="BSD domain-like"/>
    <property type="match status" value="2"/>
</dbReference>
<keyword evidence="4" id="KW-0805">Transcription regulation</keyword>
<dbReference type="CTD" id="36338103"/>
<dbReference type="InterPro" id="IPR027079">
    <property type="entry name" value="Tfb1/GTF2H1"/>
</dbReference>
<evidence type="ECO:0000256" key="2">
    <source>
        <dbReference type="ARBA" id="ARBA00009448"/>
    </source>
</evidence>
<dbReference type="Pfam" id="PF03909">
    <property type="entry name" value="BSD"/>
    <property type="match status" value="1"/>
</dbReference>
<dbReference type="GeneID" id="36338103"/>
<evidence type="ECO:0000256" key="1">
    <source>
        <dbReference type="ARBA" id="ARBA00004123"/>
    </source>
</evidence>
<comment type="caution">
    <text evidence="8">The sequence shown here is derived from an EMBL/GenBank/DDBJ whole genome shotgun (WGS) entry which is preliminary data.</text>
</comment>
<dbReference type="InterPro" id="IPR011993">
    <property type="entry name" value="PH-like_dom_sf"/>
</dbReference>
<dbReference type="Gene3D" id="2.30.29.30">
    <property type="entry name" value="Pleckstrin-homology domain (PH domain)/Phosphotyrosine-binding domain (PTB)"/>
    <property type="match status" value="1"/>
</dbReference>
<evidence type="ECO:0000256" key="3">
    <source>
        <dbReference type="ARBA" id="ARBA00022737"/>
    </source>
</evidence>
<dbReference type="SMART" id="SM00751">
    <property type="entry name" value="BSD"/>
    <property type="match status" value="2"/>
</dbReference>
<dbReference type="CDD" id="cd13229">
    <property type="entry name" value="PH_TFIIH"/>
    <property type="match status" value="1"/>
</dbReference>
<dbReference type="GO" id="GO:0006351">
    <property type="term" value="P:DNA-templated transcription"/>
    <property type="evidence" value="ECO:0007669"/>
    <property type="project" value="InterPro"/>
</dbReference>
<feature type="domain" description="BSD" evidence="7">
    <location>
        <begin position="191"/>
        <end position="243"/>
    </location>
</feature>
<name>W6UVY7_ECHGR</name>
<keyword evidence="9" id="KW-1185">Reference proteome</keyword>
<reference evidence="8 9" key="1">
    <citation type="journal article" date="2013" name="Nat. Genet.">
        <title>The genome of the hydatid tapeworm Echinococcus granulosus.</title>
        <authorList>
            <person name="Zheng H."/>
            <person name="Zhang W."/>
            <person name="Zhang L."/>
            <person name="Zhang Z."/>
            <person name="Li J."/>
            <person name="Lu G."/>
            <person name="Zhu Y."/>
            <person name="Wang Y."/>
            <person name="Huang Y."/>
            <person name="Liu J."/>
            <person name="Kang H."/>
            <person name="Chen J."/>
            <person name="Wang L."/>
            <person name="Chen A."/>
            <person name="Yu S."/>
            <person name="Gao Z."/>
            <person name="Jin L."/>
            <person name="Gu W."/>
            <person name="Wang Z."/>
            <person name="Zhao L."/>
            <person name="Shi B."/>
            <person name="Wen H."/>
            <person name="Lin R."/>
            <person name="Jones M.K."/>
            <person name="Brejova B."/>
            <person name="Vinar T."/>
            <person name="Zhao G."/>
            <person name="McManus D.P."/>
            <person name="Chen Z."/>
            <person name="Zhou Y."/>
            <person name="Wang S."/>
        </authorList>
    </citation>
    <scope>NUCLEOTIDE SEQUENCE [LARGE SCALE GENOMIC DNA]</scope>
</reference>
<dbReference type="PANTHER" id="PTHR12856">
    <property type="entry name" value="TRANSCRIPTION INITIATION FACTOR IIH-RELATED"/>
    <property type="match status" value="1"/>
</dbReference>
<dbReference type="AlphaFoldDB" id="W6UVY7"/>
<dbReference type="STRING" id="6210.W6UVY7"/>
<evidence type="ECO:0000256" key="6">
    <source>
        <dbReference type="ARBA" id="ARBA00023242"/>
    </source>
</evidence>
<keyword evidence="6" id="KW-0539">Nucleus</keyword>